<evidence type="ECO:0000256" key="5">
    <source>
        <dbReference type="PROSITE-ProRule" id="PRU00042"/>
    </source>
</evidence>
<reference evidence="10" key="1">
    <citation type="submission" date="2017-02" db="UniProtKB">
        <authorList>
            <consortium name="WormBaseParasite"/>
        </authorList>
    </citation>
    <scope>IDENTIFICATION</scope>
</reference>
<evidence type="ECO:0000256" key="2">
    <source>
        <dbReference type="ARBA" id="ARBA00022737"/>
    </source>
</evidence>
<accession>A0A0N4YPE2</accession>
<gene>
    <name evidence="8" type="ORF">NBR_LOCUS19114</name>
</gene>
<dbReference type="WBParaSite" id="NBR_0001911301-mRNA-1">
    <property type="protein sequence ID" value="NBR_0001911301-mRNA-1"/>
    <property type="gene ID" value="NBR_0001911301"/>
</dbReference>
<evidence type="ECO:0000256" key="6">
    <source>
        <dbReference type="SAM" id="MobiDB-lite"/>
    </source>
</evidence>
<keyword evidence="2" id="KW-0677">Repeat</keyword>
<sequence>MMDFEFYRSNPPPSMYNLDLLTHISPCPSASAASSTSLGANSSNSPTEAADGTCSPDSGCHLDGSVGAYLDFPDLPPSNCIVEETKEEISTLISPFLAQSQENLAEIRKQLHVAKERRIEERRLAHEEPKRAVLHGVGEVVSMLRGENAGSEKERIVLDHRGVPISQTRRRTRTSFSKQYSIVIVRSLYSNCCFFSLGHICSSGGGAVVIPTAVQTTLDLDLPPLPPRPTDPAEIRKIVRSKMIRCKVCHNRFGQRNLLERHLRDKHHVEYLEYLYEEELEVQRQREEELERNRIDELTSGGFIPPQSDIESNAFEVDVQKIPLPGELSNGIVARFDANGYLRQPKRSFRKKVSPQCPFCDKRFRNEVSLKKHFVKKHPTCVEFVQCLDCFKCLPDKSHLSNHDCDLTWLCYECSPIQNMCTEQRFNNHRGKFHRGANSGFKCNECNQKFLTPRKLRKHKKMSHVFVKTYACHFCEELFTSEVSVMTHERIHTGIIKFECKICDFRCNRYIQMENHKKEDHGYLCSICQESYGEWAEIKNHTLSKHGGYLTSDTYAGIKGFFVISALLFRGPGGSFDFIRQVVLPCFSPLSLARKVWCMIFEQKTGSTVKLSSRSVD</sequence>
<keyword evidence="9" id="KW-1185">Reference proteome</keyword>
<evidence type="ECO:0000256" key="1">
    <source>
        <dbReference type="ARBA" id="ARBA00022723"/>
    </source>
</evidence>
<dbReference type="STRING" id="27835.A0A0N4YPE2"/>
<reference evidence="8 9" key="2">
    <citation type="submission" date="2018-11" db="EMBL/GenBank/DDBJ databases">
        <authorList>
            <consortium name="Pathogen Informatics"/>
        </authorList>
    </citation>
    <scope>NUCLEOTIDE SEQUENCE [LARGE SCALE GENOMIC DNA]</scope>
</reference>
<dbReference type="SMART" id="SM00355">
    <property type="entry name" value="ZnF_C2H2"/>
    <property type="match status" value="6"/>
</dbReference>
<proteinExistence type="predicted"/>
<keyword evidence="4" id="KW-0862">Zinc</keyword>
<dbReference type="PROSITE" id="PS00028">
    <property type="entry name" value="ZINC_FINGER_C2H2_1"/>
    <property type="match status" value="5"/>
</dbReference>
<evidence type="ECO:0000313" key="10">
    <source>
        <dbReference type="WBParaSite" id="NBR_0001911301-mRNA-1"/>
    </source>
</evidence>
<keyword evidence="1" id="KW-0479">Metal-binding</keyword>
<dbReference type="PANTHER" id="PTHR24379">
    <property type="entry name" value="KRAB AND ZINC FINGER DOMAIN-CONTAINING"/>
    <property type="match status" value="1"/>
</dbReference>
<keyword evidence="3 5" id="KW-0863">Zinc-finger</keyword>
<feature type="domain" description="C2H2-type" evidence="7">
    <location>
        <begin position="244"/>
        <end position="272"/>
    </location>
</feature>
<name>A0A0N4YPE2_NIPBR</name>
<dbReference type="EMBL" id="UYSL01023911">
    <property type="protein sequence ID" value="VDL82843.1"/>
    <property type="molecule type" value="Genomic_DNA"/>
</dbReference>
<dbReference type="PROSITE" id="PS50157">
    <property type="entry name" value="ZINC_FINGER_C2H2_2"/>
    <property type="match status" value="3"/>
</dbReference>
<dbReference type="SUPFAM" id="SSF57667">
    <property type="entry name" value="beta-beta-alpha zinc fingers"/>
    <property type="match status" value="1"/>
</dbReference>
<feature type="domain" description="C2H2-type" evidence="7">
    <location>
        <begin position="441"/>
        <end position="469"/>
    </location>
</feature>
<evidence type="ECO:0000313" key="8">
    <source>
        <dbReference type="EMBL" id="VDL82843.1"/>
    </source>
</evidence>
<feature type="compositionally biased region" description="Low complexity" evidence="6">
    <location>
        <begin position="32"/>
        <end position="46"/>
    </location>
</feature>
<dbReference type="AlphaFoldDB" id="A0A0N4YPE2"/>
<dbReference type="Gene3D" id="3.30.160.60">
    <property type="entry name" value="Classic Zinc Finger"/>
    <property type="match status" value="2"/>
</dbReference>
<dbReference type="GO" id="GO:0008270">
    <property type="term" value="F:zinc ion binding"/>
    <property type="evidence" value="ECO:0007669"/>
    <property type="project" value="UniProtKB-KW"/>
</dbReference>
<protein>
    <submittedName>
        <fullName evidence="10">Zinc finger protein</fullName>
    </submittedName>
</protein>
<evidence type="ECO:0000313" key="9">
    <source>
        <dbReference type="Proteomes" id="UP000271162"/>
    </source>
</evidence>
<evidence type="ECO:0000259" key="7">
    <source>
        <dbReference type="PROSITE" id="PS50157"/>
    </source>
</evidence>
<dbReference type="Pfam" id="PF00096">
    <property type="entry name" value="zf-C2H2"/>
    <property type="match status" value="1"/>
</dbReference>
<dbReference type="PANTHER" id="PTHR24379:SF121">
    <property type="entry name" value="C2H2-TYPE DOMAIN-CONTAINING PROTEIN"/>
    <property type="match status" value="1"/>
</dbReference>
<evidence type="ECO:0000256" key="3">
    <source>
        <dbReference type="ARBA" id="ARBA00022771"/>
    </source>
</evidence>
<evidence type="ECO:0000256" key="4">
    <source>
        <dbReference type="ARBA" id="ARBA00022833"/>
    </source>
</evidence>
<feature type="region of interest" description="Disordered" evidence="6">
    <location>
        <begin position="32"/>
        <end position="55"/>
    </location>
</feature>
<dbReference type="InterPro" id="IPR036236">
    <property type="entry name" value="Znf_C2H2_sf"/>
</dbReference>
<organism evidence="10">
    <name type="scientific">Nippostrongylus brasiliensis</name>
    <name type="common">Rat hookworm</name>
    <dbReference type="NCBI Taxonomy" id="27835"/>
    <lineage>
        <taxon>Eukaryota</taxon>
        <taxon>Metazoa</taxon>
        <taxon>Ecdysozoa</taxon>
        <taxon>Nematoda</taxon>
        <taxon>Chromadorea</taxon>
        <taxon>Rhabditida</taxon>
        <taxon>Rhabditina</taxon>
        <taxon>Rhabditomorpha</taxon>
        <taxon>Strongyloidea</taxon>
        <taxon>Heligmosomidae</taxon>
        <taxon>Nippostrongylus</taxon>
    </lineage>
</organism>
<feature type="domain" description="C2H2-type" evidence="7">
    <location>
        <begin position="470"/>
        <end position="494"/>
    </location>
</feature>
<dbReference type="Proteomes" id="UP000271162">
    <property type="component" value="Unassembled WGS sequence"/>
</dbReference>
<dbReference type="InterPro" id="IPR013087">
    <property type="entry name" value="Znf_C2H2_type"/>
</dbReference>